<dbReference type="Proteomes" id="UP000187404">
    <property type="component" value="Unassembled WGS sequence"/>
</dbReference>
<evidence type="ECO:0000256" key="1">
    <source>
        <dbReference type="SAM" id="Phobius"/>
    </source>
</evidence>
<accession>A0A1Q9JIE8</accession>
<gene>
    <name evidence="2" type="ORF">BHK98_07470</name>
</gene>
<sequence>MSYSVYAACGKSVKSIRAFKSEHADCKKRKEKVKVKHSRKTTRQKGEDKMPFFNVIVTIVGLVIWIVIIALVIRVGLKFYRKISNIERNVNAILEASNEDGGSAEASETENGK</sequence>
<protein>
    <submittedName>
        <fullName evidence="2">Uncharacterized protein</fullName>
    </submittedName>
</protein>
<dbReference type="AlphaFoldDB" id="A0A1Q9JIE8"/>
<keyword evidence="1" id="KW-0472">Membrane</keyword>
<reference evidence="2 3" key="1">
    <citation type="journal article" date="2016" name="Appl. Environ. Microbiol.">
        <title>Function and Phylogeny of Bacterial Butyryl Coenzyme A:Acetate Transferases and Their Diversity in the Proximal Colon of Swine.</title>
        <authorList>
            <person name="Trachsel J."/>
            <person name="Bayles D.O."/>
            <person name="Looft T."/>
            <person name="Levine U.Y."/>
            <person name="Allen H.K."/>
        </authorList>
    </citation>
    <scope>NUCLEOTIDE SEQUENCE [LARGE SCALE GENOMIC DNA]</scope>
    <source>
        <strain evidence="2 3">68-3-10</strain>
    </source>
</reference>
<evidence type="ECO:0000313" key="3">
    <source>
        <dbReference type="Proteomes" id="UP000187404"/>
    </source>
</evidence>
<organism evidence="2 3">
    <name type="scientific">Hornefia porci</name>
    <dbReference type="NCBI Taxonomy" id="2652292"/>
    <lineage>
        <taxon>Bacteria</taxon>
        <taxon>Bacillati</taxon>
        <taxon>Bacillota</taxon>
        <taxon>Clostridia</taxon>
        <taxon>Peptostreptococcales</taxon>
        <taxon>Anaerovoracaceae</taxon>
        <taxon>Hornefia</taxon>
    </lineage>
</organism>
<comment type="caution">
    <text evidence="2">The sequence shown here is derived from an EMBL/GenBank/DDBJ whole genome shotgun (WGS) entry which is preliminary data.</text>
</comment>
<keyword evidence="1" id="KW-0812">Transmembrane</keyword>
<evidence type="ECO:0000313" key="2">
    <source>
        <dbReference type="EMBL" id="OLR55911.1"/>
    </source>
</evidence>
<keyword evidence="1" id="KW-1133">Transmembrane helix</keyword>
<dbReference type="RefSeq" id="WP_143404560.1">
    <property type="nucleotide sequence ID" value="NZ_MJIE01000001.1"/>
</dbReference>
<keyword evidence="3" id="KW-1185">Reference proteome</keyword>
<name>A0A1Q9JIE8_9FIRM</name>
<dbReference type="EMBL" id="MJIE01000001">
    <property type="protein sequence ID" value="OLR55911.1"/>
    <property type="molecule type" value="Genomic_DNA"/>
</dbReference>
<feature type="transmembrane region" description="Helical" evidence="1">
    <location>
        <begin position="52"/>
        <end position="73"/>
    </location>
</feature>
<proteinExistence type="predicted"/>